<feature type="domain" description="Beta-lactamase-related" evidence="1">
    <location>
        <begin position="46"/>
        <end position="367"/>
    </location>
</feature>
<dbReference type="Proteomes" id="UP001382455">
    <property type="component" value="Unassembled WGS sequence"/>
</dbReference>
<dbReference type="SUPFAM" id="SSF56601">
    <property type="entry name" value="beta-lactamase/transpeptidase-like"/>
    <property type="match status" value="1"/>
</dbReference>
<dbReference type="EMBL" id="JBAWKS010000002">
    <property type="protein sequence ID" value="MEI4551804.1"/>
    <property type="molecule type" value="Genomic_DNA"/>
</dbReference>
<evidence type="ECO:0000313" key="2">
    <source>
        <dbReference type="EMBL" id="MEI4551804.1"/>
    </source>
</evidence>
<dbReference type="GO" id="GO:0016787">
    <property type="term" value="F:hydrolase activity"/>
    <property type="evidence" value="ECO:0007669"/>
    <property type="project" value="UniProtKB-KW"/>
</dbReference>
<gene>
    <name evidence="2" type="ORF">WAE96_19165</name>
</gene>
<evidence type="ECO:0000259" key="1">
    <source>
        <dbReference type="Pfam" id="PF00144"/>
    </source>
</evidence>
<dbReference type="Gene3D" id="3.40.710.10">
    <property type="entry name" value="DD-peptidase/beta-lactamase superfamily"/>
    <property type="match status" value="1"/>
</dbReference>
<evidence type="ECO:0000313" key="3">
    <source>
        <dbReference type="Proteomes" id="UP001382455"/>
    </source>
</evidence>
<organism evidence="2 3">
    <name type="scientific">Pseudoalteromonas spongiae</name>
    <dbReference type="NCBI Taxonomy" id="298657"/>
    <lineage>
        <taxon>Bacteria</taxon>
        <taxon>Pseudomonadati</taxon>
        <taxon>Pseudomonadota</taxon>
        <taxon>Gammaproteobacteria</taxon>
        <taxon>Alteromonadales</taxon>
        <taxon>Pseudoalteromonadaceae</taxon>
        <taxon>Pseudoalteromonas</taxon>
    </lineage>
</organism>
<dbReference type="InterPro" id="IPR012338">
    <property type="entry name" value="Beta-lactam/transpept-like"/>
</dbReference>
<dbReference type="InterPro" id="IPR001466">
    <property type="entry name" value="Beta-lactam-related"/>
</dbReference>
<dbReference type="Pfam" id="PF00144">
    <property type="entry name" value="Beta-lactamase"/>
    <property type="match status" value="1"/>
</dbReference>
<dbReference type="PANTHER" id="PTHR46825:SF9">
    <property type="entry name" value="BETA-LACTAMASE-RELATED DOMAIN-CONTAINING PROTEIN"/>
    <property type="match status" value="1"/>
</dbReference>
<protein>
    <submittedName>
        <fullName evidence="2">Serine hydrolase domain-containing protein</fullName>
        <ecNumber evidence="2">3.1.1.103</ecNumber>
    </submittedName>
</protein>
<comment type="caution">
    <text evidence="2">The sequence shown here is derived from an EMBL/GenBank/DDBJ whole genome shotgun (WGS) entry which is preliminary data.</text>
</comment>
<proteinExistence type="predicted"/>
<name>A0ABU8EXU9_9GAMM</name>
<reference evidence="2 3" key="1">
    <citation type="submission" date="2023-12" db="EMBL/GenBank/DDBJ databases">
        <title>Friends and Foes: Symbiotic and Algicidal bacterial influence on Karenia brevis blooms.</title>
        <authorList>
            <person name="Fei C."/>
            <person name="Mohamed A.R."/>
            <person name="Booker A."/>
            <person name="Arshad M."/>
            <person name="Klass S."/>
            <person name="Ahn S."/>
            <person name="Gilbert P.M."/>
            <person name="Heil C.A."/>
            <person name="Martinez J.M."/>
            <person name="Amin S.A."/>
        </authorList>
    </citation>
    <scope>NUCLEOTIDE SEQUENCE [LARGE SCALE GENOMIC DNA]</scope>
    <source>
        <strain evidence="2 3">CE15</strain>
    </source>
</reference>
<keyword evidence="2" id="KW-0378">Hydrolase</keyword>
<dbReference type="EC" id="3.1.1.103" evidence="2"/>
<keyword evidence="3" id="KW-1185">Reference proteome</keyword>
<accession>A0ABU8EXU9</accession>
<dbReference type="RefSeq" id="WP_336436716.1">
    <property type="nucleotide sequence ID" value="NZ_JBAWKS010000002.1"/>
</dbReference>
<sequence length="504" mass="55655">MKHTLSLITFTLLLAGCGGSSKKDDDVVITPPSALMQQAEQDRISNNAGAISVAIYHKGEIVFADAVGNKQPNSNEKADKNTLFQIGSTTKVLTNIATLQLVEQNRLALDDKLVDHLPNINFPIEHTDFWQAIELEWLMTHKGAFEDDYEGISEDSDLISFMRDEYTIDNGLHNQPGLFYNYSNPNYSYLGAVIALESGLDYAGYVEQEVFTPLAMTRSTFSNEKVKADGNFALSIDDGSEKIKKHTSIDELLSSEVVLPAGGNTWSTPTEMLNLAKLLLKGNENVLTLASSQTLTDKHVLIPNPLPIHYGYGMFLSDGFMYDNKWYPIRHYEHGGNANAYTSLFYVFPDHDLAVSVLSSGESDNLSGTLIAALKHVNVLPEPEPFELPAVNTALFDKFAGEYTVYGLDLTITNVSGKLQVSMPALDAQGISYSETLMPVSANMFVLTLNEQQLAFNFVSTNEGQSYDYFVSRQAVATRKSVSTDVELNSHNELQLHKLLKTSD</sequence>
<dbReference type="PROSITE" id="PS51257">
    <property type="entry name" value="PROKAR_LIPOPROTEIN"/>
    <property type="match status" value="1"/>
</dbReference>
<dbReference type="PANTHER" id="PTHR46825">
    <property type="entry name" value="D-ALANYL-D-ALANINE-CARBOXYPEPTIDASE/ENDOPEPTIDASE AMPH"/>
    <property type="match status" value="1"/>
</dbReference>
<dbReference type="InterPro" id="IPR050491">
    <property type="entry name" value="AmpC-like"/>
</dbReference>